<protein>
    <submittedName>
        <fullName evidence="1">Uncharacterized protein</fullName>
    </submittedName>
</protein>
<dbReference type="OrthoDB" id="5346654at2"/>
<gene>
    <name evidence="1" type="ORF">CP965_03845</name>
</gene>
<proteinExistence type="predicted"/>
<keyword evidence="2" id="KW-1185">Reference proteome</keyword>
<name>A0A4Q1AXS8_9BACT</name>
<dbReference type="AlphaFoldDB" id="A0A4Q1AXS8"/>
<evidence type="ECO:0000313" key="2">
    <source>
        <dbReference type="Proteomes" id="UP000289718"/>
    </source>
</evidence>
<evidence type="ECO:0000313" key="1">
    <source>
        <dbReference type="EMBL" id="RXK14588.1"/>
    </source>
</evidence>
<accession>A0A4Q1AXS8</accession>
<dbReference type="Proteomes" id="UP000289718">
    <property type="component" value="Unassembled WGS sequence"/>
</dbReference>
<comment type="caution">
    <text evidence="1">The sequence shown here is derived from an EMBL/GenBank/DDBJ whole genome shotgun (WGS) entry which is preliminary data.</text>
</comment>
<sequence>MDNIKKLEELVKNDVLVEVNENIEEIKAELSKKKDKDLQEELEYMNKIKEFFDEVITDIENNKMTQEQALDILEGLEDMRIENQEV</sequence>
<reference evidence="1 2" key="1">
    <citation type="submission" date="2017-09" db="EMBL/GenBank/DDBJ databases">
        <title>Genomics of the genus Arcobacter.</title>
        <authorList>
            <person name="Perez-Cataluna A."/>
            <person name="Figueras M.J."/>
            <person name="Salas-Masso N."/>
        </authorList>
    </citation>
    <scope>NUCLEOTIDE SEQUENCE [LARGE SCALE GENOMIC DNA]</scope>
    <source>
        <strain evidence="1 2">F156-34</strain>
    </source>
</reference>
<dbReference type="RefSeq" id="WP_129060727.1">
    <property type="nucleotide sequence ID" value="NZ_NXIE01000001.1"/>
</dbReference>
<organism evidence="1 2">
    <name type="scientific">Halarcobacter mediterraneus</name>
    <dbReference type="NCBI Taxonomy" id="2023153"/>
    <lineage>
        <taxon>Bacteria</taxon>
        <taxon>Pseudomonadati</taxon>
        <taxon>Campylobacterota</taxon>
        <taxon>Epsilonproteobacteria</taxon>
        <taxon>Campylobacterales</taxon>
        <taxon>Arcobacteraceae</taxon>
        <taxon>Halarcobacter</taxon>
    </lineage>
</organism>
<dbReference type="EMBL" id="NXIE01000001">
    <property type="protein sequence ID" value="RXK14588.1"/>
    <property type="molecule type" value="Genomic_DNA"/>
</dbReference>